<dbReference type="Proteomes" id="UP001430149">
    <property type="component" value="Unassembled WGS sequence"/>
</dbReference>
<keyword evidence="1" id="KW-0732">Signal</keyword>
<reference evidence="2" key="1">
    <citation type="submission" date="2020-10" db="EMBL/GenBank/DDBJ databases">
        <title>Phylogeny of dyella-like bacteria.</title>
        <authorList>
            <person name="Fu J."/>
        </authorList>
    </citation>
    <scope>NUCLEOTIDE SEQUENCE</scope>
    <source>
        <strain evidence="2">DHOC52</strain>
    </source>
</reference>
<sequence length="63" mass="7009">MQTMLAACRHLRTSLRLLFVALVLHGGTTFAQSADDTLSSGLDRFSLRLVVYYRIAAQRLVLA</sequence>
<organism evidence="2 3">
    <name type="scientific">Dyella flava</name>
    <dbReference type="NCBI Taxonomy" id="1920170"/>
    <lineage>
        <taxon>Bacteria</taxon>
        <taxon>Pseudomonadati</taxon>
        <taxon>Pseudomonadota</taxon>
        <taxon>Gammaproteobacteria</taxon>
        <taxon>Lysobacterales</taxon>
        <taxon>Rhodanobacteraceae</taxon>
        <taxon>Dyella</taxon>
    </lineage>
</organism>
<accession>A0ABS2K8F7</accession>
<evidence type="ECO:0000313" key="2">
    <source>
        <dbReference type="EMBL" id="MBM7127500.1"/>
    </source>
</evidence>
<evidence type="ECO:0000313" key="3">
    <source>
        <dbReference type="Proteomes" id="UP001430149"/>
    </source>
</evidence>
<protein>
    <submittedName>
        <fullName evidence="2">Uncharacterized protein</fullName>
    </submittedName>
</protein>
<dbReference type="RefSeq" id="WP_204684022.1">
    <property type="nucleotide sequence ID" value="NZ_BSNR01000014.1"/>
</dbReference>
<comment type="caution">
    <text evidence="2">The sequence shown here is derived from an EMBL/GenBank/DDBJ whole genome shotgun (WGS) entry which is preliminary data.</text>
</comment>
<evidence type="ECO:0000256" key="1">
    <source>
        <dbReference type="SAM" id="SignalP"/>
    </source>
</evidence>
<name>A0ABS2K8F7_9GAMM</name>
<feature type="chain" id="PRO_5046620829" evidence="1">
    <location>
        <begin position="34"/>
        <end position="63"/>
    </location>
</feature>
<proteinExistence type="predicted"/>
<keyword evidence="3" id="KW-1185">Reference proteome</keyword>
<gene>
    <name evidence="2" type="ORF">ISP19_19155</name>
</gene>
<feature type="signal peptide" evidence="1">
    <location>
        <begin position="1"/>
        <end position="33"/>
    </location>
</feature>
<dbReference type="EMBL" id="JADIKE010000039">
    <property type="protein sequence ID" value="MBM7127500.1"/>
    <property type="molecule type" value="Genomic_DNA"/>
</dbReference>